<evidence type="ECO:0000313" key="3">
    <source>
        <dbReference type="Proteomes" id="UP000287651"/>
    </source>
</evidence>
<comment type="caution">
    <text evidence="2">The sequence shown here is derived from an EMBL/GenBank/DDBJ whole genome shotgun (WGS) entry which is preliminary data.</text>
</comment>
<proteinExistence type="predicted"/>
<feature type="region of interest" description="Disordered" evidence="1">
    <location>
        <begin position="1"/>
        <end position="98"/>
    </location>
</feature>
<organism evidence="2 3">
    <name type="scientific">Ensete ventricosum</name>
    <name type="common">Abyssinian banana</name>
    <name type="synonym">Musa ensete</name>
    <dbReference type="NCBI Taxonomy" id="4639"/>
    <lineage>
        <taxon>Eukaryota</taxon>
        <taxon>Viridiplantae</taxon>
        <taxon>Streptophyta</taxon>
        <taxon>Embryophyta</taxon>
        <taxon>Tracheophyta</taxon>
        <taxon>Spermatophyta</taxon>
        <taxon>Magnoliopsida</taxon>
        <taxon>Liliopsida</taxon>
        <taxon>Zingiberales</taxon>
        <taxon>Musaceae</taxon>
        <taxon>Ensete</taxon>
    </lineage>
</organism>
<name>A0A426ZDB5_ENSVE</name>
<dbReference type="Proteomes" id="UP000287651">
    <property type="component" value="Unassembled WGS sequence"/>
</dbReference>
<reference evidence="2 3" key="1">
    <citation type="journal article" date="2014" name="Agronomy (Basel)">
        <title>A Draft Genome Sequence for Ensete ventricosum, the Drought-Tolerant Tree Against Hunger.</title>
        <authorList>
            <person name="Harrison J."/>
            <person name="Moore K.A."/>
            <person name="Paszkiewicz K."/>
            <person name="Jones T."/>
            <person name="Grant M."/>
            <person name="Ambacheew D."/>
            <person name="Muzemil S."/>
            <person name="Studholme D.J."/>
        </authorList>
    </citation>
    <scope>NUCLEOTIDE SEQUENCE [LARGE SCALE GENOMIC DNA]</scope>
</reference>
<evidence type="ECO:0000313" key="2">
    <source>
        <dbReference type="EMBL" id="RRT61949.1"/>
    </source>
</evidence>
<accession>A0A426ZDB5</accession>
<dbReference type="AlphaFoldDB" id="A0A426ZDB5"/>
<feature type="compositionally biased region" description="Basic and acidic residues" evidence="1">
    <location>
        <begin position="1"/>
        <end position="12"/>
    </location>
</feature>
<protein>
    <submittedName>
        <fullName evidence="2">Uncharacterized protein</fullName>
    </submittedName>
</protein>
<feature type="compositionally biased region" description="Polar residues" evidence="1">
    <location>
        <begin position="17"/>
        <end position="36"/>
    </location>
</feature>
<dbReference type="EMBL" id="AMZH03007179">
    <property type="protein sequence ID" value="RRT61949.1"/>
    <property type="molecule type" value="Genomic_DNA"/>
</dbReference>
<sequence>MIAGTEDFHDPAPRAGTETTSTARNPAAATTQSTPQPYHLSPGELASSGEHLGGDGFKAIQMLPYRGSTDQLPGDTIYKRTHTHQETRNTVAKGGRPQ</sequence>
<evidence type="ECO:0000256" key="1">
    <source>
        <dbReference type="SAM" id="MobiDB-lite"/>
    </source>
</evidence>
<gene>
    <name evidence="2" type="ORF">B296_00041174</name>
</gene>